<evidence type="ECO:0000313" key="3">
    <source>
        <dbReference type="Proteomes" id="UP001184150"/>
    </source>
</evidence>
<gene>
    <name evidence="2" type="ORF">J2792_003731</name>
</gene>
<sequence length="127" mass="13534">MRVRLDRRTLLRSGALGAAGVALPAGAQAMVPPALVVFDSRVAESRAFAAGFPLAARHDLALGPLALHRRLATLDQGRVEGLTGWSDWVMLRGAARGQGLRTTAERAVAAPLSGKRHLFRWSMAARS</sequence>
<accession>A0ABU1MR73</accession>
<evidence type="ECO:0000313" key="2">
    <source>
        <dbReference type="EMBL" id="MDR6512844.1"/>
    </source>
</evidence>
<dbReference type="EMBL" id="JAVDRD010000012">
    <property type="protein sequence ID" value="MDR6512844.1"/>
    <property type="molecule type" value="Genomic_DNA"/>
</dbReference>
<name>A0ABU1MR73_9SPHN</name>
<dbReference type="InterPro" id="IPR006311">
    <property type="entry name" value="TAT_signal"/>
</dbReference>
<organism evidence="2 3">
    <name type="scientific">Novosphingobium capsulatum</name>
    <dbReference type="NCBI Taxonomy" id="13688"/>
    <lineage>
        <taxon>Bacteria</taxon>
        <taxon>Pseudomonadati</taxon>
        <taxon>Pseudomonadota</taxon>
        <taxon>Alphaproteobacteria</taxon>
        <taxon>Sphingomonadales</taxon>
        <taxon>Sphingomonadaceae</taxon>
        <taxon>Novosphingobium</taxon>
    </lineage>
</organism>
<comment type="caution">
    <text evidence="2">The sequence shown here is derived from an EMBL/GenBank/DDBJ whole genome shotgun (WGS) entry which is preliminary data.</text>
</comment>
<dbReference type="PROSITE" id="PS51318">
    <property type="entry name" value="TAT"/>
    <property type="match status" value="1"/>
</dbReference>
<evidence type="ECO:0000256" key="1">
    <source>
        <dbReference type="SAM" id="SignalP"/>
    </source>
</evidence>
<dbReference type="RefSeq" id="WP_062787555.1">
    <property type="nucleotide sequence ID" value="NZ_CP140000.1"/>
</dbReference>
<proteinExistence type="predicted"/>
<dbReference type="Proteomes" id="UP001184150">
    <property type="component" value="Unassembled WGS sequence"/>
</dbReference>
<reference evidence="2 3" key="1">
    <citation type="submission" date="2023-07" db="EMBL/GenBank/DDBJ databases">
        <title>Sorghum-associated microbial communities from plants grown in Nebraska, USA.</title>
        <authorList>
            <person name="Schachtman D."/>
        </authorList>
    </citation>
    <scope>NUCLEOTIDE SEQUENCE [LARGE SCALE GENOMIC DNA]</scope>
    <source>
        <strain evidence="2 3">DS1027</strain>
    </source>
</reference>
<protein>
    <submittedName>
        <fullName evidence="2">Uncharacterized protein</fullName>
    </submittedName>
</protein>
<keyword evidence="3" id="KW-1185">Reference proteome</keyword>
<feature type="signal peptide" evidence="1">
    <location>
        <begin position="1"/>
        <end position="27"/>
    </location>
</feature>
<feature type="chain" id="PRO_5046982635" evidence="1">
    <location>
        <begin position="28"/>
        <end position="127"/>
    </location>
</feature>
<keyword evidence="1" id="KW-0732">Signal</keyword>